<name>A0ABN1FW23_9PROT</name>
<evidence type="ECO:0000313" key="3">
    <source>
        <dbReference type="Proteomes" id="UP001501588"/>
    </source>
</evidence>
<keyword evidence="3" id="KW-1185">Reference proteome</keyword>
<feature type="chain" id="PRO_5045862490" description="Transporter" evidence="1">
    <location>
        <begin position="23"/>
        <end position="287"/>
    </location>
</feature>
<organism evidence="2 3">
    <name type="scientific">Craurococcus roseus</name>
    <dbReference type="NCBI Taxonomy" id="77585"/>
    <lineage>
        <taxon>Bacteria</taxon>
        <taxon>Pseudomonadati</taxon>
        <taxon>Pseudomonadota</taxon>
        <taxon>Alphaproteobacteria</taxon>
        <taxon>Acetobacterales</taxon>
        <taxon>Acetobacteraceae</taxon>
        <taxon>Craurococcus</taxon>
    </lineage>
</organism>
<keyword evidence="1" id="KW-0732">Signal</keyword>
<comment type="caution">
    <text evidence="2">The sequence shown here is derived from an EMBL/GenBank/DDBJ whole genome shotgun (WGS) entry which is preliminary data.</text>
</comment>
<evidence type="ECO:0000256" key="1">
    <source>
        <dbReference type="SAM" id="SignalP"/>
    </source>
</evidence>
<dbReference type="EMBL" id="BAAAFZ010000069">
    <property type="protein sequence ID" value="GAA0599017.1"/>
    <property type="molecule type" value="Genomic_DNA"/>
</dbReference>
<dbReference type="RefSeq" id="WP_343897315.1">
    <property type="nucleotide sequence ID" value="NZ_BAAAFZ010000069.1"/>
</dbReference>
<gene>
    <name evidence="2" type="ORF">GCM10009416_41480</name>
</gene>
<evidence type="ECO:0000313" key="2">
    <source>
        <dbReference type="EMBL" id="GAA0599017.1"/>
    </source>
</evidence>
<accession>A0ABN1FW23</accession>
<protein>
    <recommendedName>
        <fullName evidence="4">Transporter</fullName>
    </recommendedName>
</protein>
<sequence length="287" mass="30675">MPRLLQPAFAAFLLTPPLLLSAAPRAAAQEEPITLADDPFEITDPIAAPPGEAELAVVGSYARSRRGRVRNTAGIDTELEVGVARRLSLRFGQIGDYGNLDVRRRLGFATDRTGAADDGSQGPNWGGATVLGALYQLAEEHGAVPAAAFQGRARMIYGPGRPAYEADLAALFGKTFARDGGLQLGVNLNLGWVARIDPLPSERPNRVFVNASIGQAVRHDTALVATYAREQQERGQRDFSLVQVGIRHRLPNGRTVLGLAGGVGTNRDSPRFELAFALQWAFGVGGR</sequence>
<proteinExistence type="predicted"/>
<dbReference type="Proteomes" id="UP001501588">
    <property type="component" value="Unassembled WGS sequence"/>
</dbReference>
<feature type="signal peptide" evidence="1">
    <location>
        <begin position="1"/>
        <end position="22"/>
    </location>
</feature>
<reference evidence="2 3" key="1">
    <citation type="journal article" date="2019" name="Int. J. Syst. Evol. Microbiol.">
        <title>The Global Catalogue of Microorganisms (GCM) 10K type strain sequencing project: providing services to taxonomists for standard genome sequencing and annotation.</title>
        <authorList>
            <consortium name="The Broad Institute Genomics Platform"/>
            <consortium name="The Broad Institute Genome Sequencing Center for Infectious Disease"/>
            <person name="Wu L."/>
            <person name="Ma J."/>
        </authorList>
    </citation>
    <scope>NUCLEOTIDE SEQUENCE [LARGE SCALE GENOMIC DNA]</scope>
    <source>
        <strain evidence="2 3">JCM 9933</strain>
    </source>
</reference>
<evidence type="ECO:0008006" key="4">
    <source>
        <dbReference type="Google" id="ProtNLM"/>
    </source>
</evidence>